<keyword evidence="3" id="KW-1185">Reference proteome</keyword>
<dbReference type="PANTHER" id="PTHR24030">
    <property type="entry name" value="PROTEIN CMSS1"/>
    <property type="match status" value="1"/>
</dbReference>
<dbReference type="GO" id="GO:0030686">
    <property type="term" value="C:90S preribosome"/>
    <property type="evidence" value="ECO:0007669"/>
    <property type="project" value="TreeGrafter"/>
</dbReference>
<sequence>MADTLEDDFLIEDAYILQQNIAVENDTSGSSSEKQKSANINNKRKAVSKDTATNLNGDGVASKKSKTKKQKYEQISTIPQTPDGQKELWNKCMKKAFKDISQLEFDGIAINEKSIYVPDKEIKVQNGDPEYLKELITTSASNLFSKNFKHKGAPRVLIICSSAIRAVDLVRRCRPLSKRMVGKLFSKHMKIKDQQQNLAKFAMDIVVGTPNRILKLVELGDLKLGQLKLVLVDCTKDSKMRVCIDMDEVRDDLYKLWKDYLNALAIRGDDNDDSGGRQDEQERKLRIGLFESQ</sequence>
<protein>
    <recommendedName>
        <fullName evidence="4">Protein CMS1</fullName>
    </recommendedName>
</protein>
<accession>A0A9W8DJC4</accession>
<dbReference type="InterPro" id="IPR032704">
    <property type="entry name" value="Cms1"/>
</dbReference>
<dbReference type="Gene3D" id="3.40.50.300">
    <property type="entry name" value="P-loop containing nucleotide triphosphate hydrolases"/>
    <property type="match status" value="1"/>
</dbReference>
<dbReference type="AlphaFoldDB" id="A0A9W8DJC4"/>
<evidence type="ECO:0000313" key="2">
    <source>
        <dbReference type="EMBL" id="KAJ1912170.1"/>
    </source>
</evidence>
<dbReference type="Pfam" id="PF14617">
    <property type="entry name" value="CMS1"/>
    <property type="match status" value="1"/>
</dbReference>
<feature type="region of interest" description="Disordered" evidence="1">
    <location>
        <begin position="24"/>
        <end position="73"/>
    </location>
</feature>
<gene>
    <name evidence="2" type="ORF">H4219_005704</name>
</gene>
<name>A0A9W8DJC4_9FUNG</name>
<dbReference type="Proteomes" id="UP001150538">
    <property type="component" value="Unassembled WGS sequence"/>
</dbReference>
<dbReference type="SUPFAM" id="SSF52540">
    <property type="entry name" value="P-loop containing nucleoside triphosphate hydrolases"/>
    <property type="match status" value="1"/>
</dbReference>
<feature type="compositionally biased region" description="Polar residues" evidence="1">
    <location>
        <begin position="24"/>
        <end position="41"/>
    </location>
</feature>
<organism evidence="2 3">
    <name type="scientific">Mycoemilia scoparia</name>
    <dbReference type="NCBI Taxonomy" id="417184"/>
    <lineage>
        <taxon>Eukaryota</taxon>
        <taxon>Fungi</taxon>
        <taxon>Fungi incertae sedis</taxon>
        <taxon>Zoopagomycota</taxon>
        <taxon>Kickxellomycotina</taxon>
        <taxon>Kickxellomycetes</taxon>
        <taxon>Kickxellales</taxon>
        <taxon>Kickxellaceae</taxon>
        <taxon>Mycoemilia</taxon>
    </lineage>
</organism>
<evidence type="ECO:0000313" key="3">
    <source>
        <dbReference type="Proteomes" id="UP001150538"/>
    </source>
</evidence>
<dbReference type="PANTHER" id="PTHR24030:SF0">
    <property type="entry name" value="PROTEIN CMSS1"/>
    <property type="match status" value="1"/>
</dbReference>
<evidence type="ECO:0000256" key="1">
    <source>
        <dbReference type="SAM" id="MobiDB-lite"/>
    </source>
</evidence>
<proteinExistence type="predicted"/>
<dbReference type="EMBL" id="JANBPU010000371">
    <property type="protein sequence ID" value="KAJ1912170.1"/>
    <property type="molecule type" value="Genomic_DNA"/>
</dbReference>
<dbReference type="OrthoDB" id="1929311at2759"/>
<comment type="caution">
    <text evidence="2">The sequence shown here is derived from an EMBL/GenBank/DDBJ whole genome shotgun (WGS) entry which is preliminary data.</text>
</comment>
<dbReference type="GO" id="GO:0005634">
    <property type="term" value="C:nucleus"/>
    <property type="evidence" value="ECO:0007669"/>
    <property type="project" value="TreeGrafter"/>
</dbReference>
<evidence type="ECO:0008006" key="4">
    <source>
        <dbReference type="Google" id="ProtNLM"/>
    </source>
</evidence>
<reference evidence="2" key="1">
    <citation type="submission" date="2022-07" db="EMBL/GenBank/DDBJ databases">
        <title>Phylogenomic reconstructions and comparative analyses of Kickxellomycotina fungi.</title>
        <authorList>
            <person name="Reynolds N.K."/>
            <person name="Stajich J.E."/>
            <person name="Barry K."/>
            <person name="Grigoriev I.V."/>
            <person name="Crous P."/>
            <person name="Smith M.E."/>
        </authorList>
    </citation>
    <scope>NUCLEOTIDE SEQUENCE</scope>
    <source>
        <strain evidence="2">NBRC 100468</strain>
    </source>
</reference>
<dbReference type="InterPro" id="IPR027417">
    <property type="entry name" value="P-loop_NTPase"/>
</dbReference>